<evidence type="ECO:0000313" key="1">
    <source>
        <dbReference type="EMBL" id="QHS82824.1"/>
    </source>
</evidence>
<dbReference type="EMBL" id="MN740806">
    <property type="protein sequence ID" value="QHS82824.1"/>
    <property type="molecule type" value="Genomic_DNA"/>
</dbReference>
<proteinExistence type="predicted"/>
<reference evidence="1" key="1">
    <citation type="journal article" date="2020" name="Nature">
        <title>Giant virus diversity and host interactions through global metagenomics.</title>
        <authorList>
            <person name="Schulz F."/>
            <person name="Roux S."/>
            <person name="Paez-Espino D."/>
            <person name="Jungbluth S."/>
            <person name="Walsh D.A."/>
            <person name="Denef V.J."/>
            <person name="McMahon K.D."/>
            <person name="Konstantinidis K.T."/>
            <person name="Eloe-Fadrosh E.A."/>
            <person name="Kyrpides N.C."/>
            <person name="Woyke T."/>
        </authorList>
    </citation>
    <scope>NUCLEOTIDE SEQUENCE</scope>
    <source>
        <strain evidence="1">GVMAG-S-1101171-111</strain>
    </source>
</reference>
<name>A0A6C0ASP7_9ZZZZ</name>
<accession>A0A6C0ASP7</accession>
<dbReference type="AlphaFoldDB" id="A0A6C0ASP7"/>
<organism evidence="1">
    <name type="scientific">viral metagenome</name>
    <dbReference type="NCBI Taxonomy" id="1070528"/>
    <lineage>
        <taxon>unclassified sequences</taxon>
        <taxon>metagenomes</taxon>
        <taxon>organismal metagenomes</taxon>
    </lineage>
</organism>
<sequence length="78" mass="9065">MENNNRQKIDRMIIAKANLDAIPLDSVDDEYIAIQTAISKYIIKHCEHSVISDHIDLDAEKSATIYYCEHCYEFFTEP</sequence>
<protein>
    <submittedName>
        <fullName evidence="1">Uncharacterized protein</fullName>
    </submittedName>
</protein>